<keyword evidence="6" id="KW-1133">Transmembrane helix</keyword>
<protein>
    <submittedName>
        <fullName evidence="8">Histidine kinase</fullName>
    </submittedName>
</protein>
<sequence>MIKKLTTIMVVSFLLVNALFLTAITFISYKTFLDISSKDISETRLALLNESTNNLSNYITSVSEAGKYVAANQSVIETFSNQPKSVYGAITEQRELAKLLTGVASLKRDIDSIELFTNRYIDYPKIDGNVIYTMDMINKEPWFDIFASMDSAWIPNHVSPVNNQEMISYIHLIPDQKGQTVAFLKVNVLTENFFANTSEYNLTGNVSESVMVLNTGGKVIAKLGSPQSIQALNNVITSIDGEPSERLMDKYIKLSNQYQTISYNNEDYLFLVSETNYNQWRLAQLIPMEELFADTRKTSYYILFLGIGALLLSIPLAYWVGRRIMHPLQRIIHGMKKVEQGKFDVNVGSFYIEEYDILAKNFNQMTYQLEELFKKWELESKYRKEAELKALQSEIMPHFLYNTLDMIHWKAMDHNAKEISFMANQLSKMFRIGLSGGKKFIPLRDELEHANSYNQIQRARISKSINYDLKVPASIKDFYVPKIILQPFIENSMIHGYPNPEKETVIIKVLAKCMVENGNEVLLITIIDHGIGLPNNWDIKNLSGVGITNVRERIWLYCGKAYGIRMENRQEGGTAVQIKLPAIKNREELEAWLVNQRDWVDGIGKDRF</sequence>
<dbReference type="InterPro" id="IPR050640">
    <property type="entry name" value="Bact_2-comp_sensor_kinase"/>
</dbReference>
<dbReference type="PANTHER" id="PTHR34220:SF7">
    <property type="entry name" value="SENSOR HISTIDINE KINASE YPDA"/>
    <property type="match status" value="1"/>
</dbReference>
<feature type="transmembrane region" description="Helical" evidence="6">
    <location>
        <begin position="300"/>
        <end position="320"/>
    </location>
</feature>
<dbReference type="GO" id="GO:0000155">
    <property type="term" value="F:phosphorelay sensor kinase activity"/>
    <property type="evidence" value="ECO:0007669"/>
    <property type="project" value="InterPro"/>
</dbReference>
<comment type="caution">
    <text evidence="8">The sequence shown here is derived from an EMBL/GenBank/DDBJ whole genome shotgun (WGS) entry which is preliminary data.</text>
</comment>
<dbReference type="EMBL" id="JAMQKC010000002">
    <property type="protein sequence ID" value="MDC3416006.1"/>
    <property type="molecule type" value="Genomic_DNA"/>
</dbReference>
<dbReference type="SMART" id="SM00304">
    <property type="entry name" value="HAMP"/>
    <property type="match status" value="1"/>
</dbReference>
<evidence type="ECO:0000259" key="7">
    <source>
        <dbReference type="PROSITE" id="PS50885"/>
    </source>
</evidence>
<evidence type="ECO:0000313" key="8">
    <source>
        <dbReference type="EMBL" id="MDC3416006.1"/>
    </source>
</evidence>
<evidence type="ECO:0000256" key="1">
    <source>
        <dbReference type="ARBA" id="ARBA00004651"/>
    </source>
</evidence>
<dbReference type="Proteomes" id="UP001145069">
    <property type="component" value="Unassembled WGS sequence"/>
</dbReference>
<evidence type="ECO:0000256" key="6">
    <source>
        <dbReference type="SAM" id="Phobius"/>
    </source>
</evidence>
<reference evidence="8" key="1">
    <citation type="submission" date="2022-06" db="EMBL/GenBank/DDBJ databases">
        <title>Aquibacillus sp. a new bacterium isolated from soil saline samples.</title>
        <authorList>
            <person name="Galisteo C."/>
            <person name="De La Haba R."/>
            <person name="Sanchez-Porro C."/>
            <person name="Ventosa A."/>
        </authorList>
    </citation>
    <scope>NUCLEOTIDE SEQUENCE</scope>
    <source>
        <strain evidence="8">3ASR75-54</strain>
    </source>
</reference>
<feature type="domain" description="HAMP" evidence="7">
    <location>
        <begin position="322"/>
        <end position="374"/>
    </location>
</feature>
<dbReference type="Gene3D" id="6.10.340.10">
    <property type="match status" value="1"/>
</dbReference>
<evidence type="ECO:0000256" key="2">
    <source>
        <dbReference type="ARBA" id="ARBA00022475"/>
    </source>
</evidence>
<dbReference type="GO" id="GO:0005886">
    <property type="term" value="C:plasma membrane"/>
    <property type="evidence" value="ECO:0007669"/>
    <property type="project" value="UniProtKB-SubCell"/>
</dbReference>
<keyword evidence="6" id="KW-0812">Transmembrane</keyword>
<evidence type="ECO:0000256" key="3">
    <source>
        <dbReference type="ARBA" id="ARBA00022553"/>
    </source>
</evidence>
<organism evidence="8 9">
    <name type="scientific">Aquibacillus salsiterrae</name>
    <dbReference type="NCBI Taxonomy" id="2950439"/>
    <lineage>
        <taxon>Bacteria</taxon>
        <taxon>Bacillati</taxon>
        <taxon>Bacillota</taxon>
        <taxon>Bacilli</taxon>
        <taxon>Bacillales</taxon>
        <taxon>Bacillaceae</taxon>
        <taxon>Aquibacillus</taxon>
    </lineage>
</organism>
<dbReference type="InterPro" id="IPR010559">
    <property type="entry name" value="Sig_transdc_His_kin_internal"/>
</dbReference>
<dbReference type="CDD" id="cd06225">
    <property type="entry name" value="HAMP"/>
    <property type="match status" value="1"/>
</dbReference>
<evidence type="ECO:0000256" key="5">
    <source>
        <dbReference type="ARBA" id="ARBA00023136"/>
    </source>
</evidence>
<dbReference type="InterPro" id="IPR003660">
    <property type="entry name" value="HAMP_dom"/>
</dbReference>
<dbReference type="PROSITE" id="PS50885">
    <property type="entry name" value="HAMP"/>
    <property type="match status" value="1"/>
</dbReference>
<keyword evidence="5 6" id="KW-0472">Membrane</keyword>
<dbReference type="Gene3D" id="3.30.565.10">
    <property type="entry name" value="Histidine kinase-like ATPase, C-terminal domain"/>
    <property type="match status" value="1"/>
</dbReference>
<dbReference type="RefSeq" id="WP_272444988.1">
    <property type="nucleotide sequence ID" value="NZ_JAMQKC010000002.1"/>
</dbReference>
<keyword evidence="3" id="KW-0597">Phosphoprotein</keyword>
<comment type="subcellular location">
    <subcellularLocation>
        <location evidence="1">Cell membrane</location>
        <topology evidence="1">Multi-pass membrane protein</topology>
    </subcellularLocation>
</comment>
<evidence type="ECO:0000313" key="9">
    <source>
        <dbReference type="Proteomes" id="UP001145069"/>
    </source>
</evidence>
<keyword evidence="9" id="KW-1185">Reference proteome</keyword>
<dbReference type="PANTHER" id="PTHR34220">
    <property type="entry name" value="SENSOR HISTIDINE KINASE YPDA"/>
    <property type="match status" value="1"/>
</dbReference>
<evidence type="ECO:0000256" key="4">
    <source>
        <dbReference type="ARBA" id="ARBA00022679"/>
    </source>
</evidence>
<keyword evidence="2" id="KW-1003">Cell membrane</keyword>
<dbReference type="Pfam" id="PF06580">
    <property type="entry name" value="His_kinase"/>
    <property type="match status" value="1"/>
</dbReference>
<dbReference type="AlphaFoldDB" id="A0A9X4ADX5"/>
<keyword evidence="4" id="KW-0808">Transferase</keyword>
<feature type="transmembrane region" description="Helical" evidence="6">
    <location>
        <begin position="7"/>
        <end position="29"/>
    </location>
</feature>
<dbReference type="SUPFAM" id="SSF55874">
    <property type="entry name" value="ATPase domain of HSP90 chaperone/DNA topoisomerase II/histidine kinase"/>
    <property type="match status" value="1"/>
</dbReference>
<name>A0A9X4ADX5_9BACI</name>
<accession>A0A9X4ADX5</accession>
<gene>
    <name evidence="8" type="ORF">NC799_03655</name>
</gene>
<dbReference type="SUPFAM" id="SSF158472">
    <property type="entry name" value="HAMP domain-like"/>
    <property type="match status" value="1"/>
</dbReference>
<dbReference type="InterPro" id="IPR036890">
    <property type="entry name" value="HATPase_C_sf"/>
</dbReference>
<proteinExistence type="predicted"/>
<keyword evidence="8" id="KW-0418">Kinase</keyword>